<accession>A0A975HEY9</accession>
<evidence type="ECO:0000256" key="1">
    <source>
        <dbReference type="ARBA" id="ARBA00022679"/>
    </source>
</evidence>
<dbReference type="Pfam" id="PF00583">
    <property type="entry name" value="Acetyltransf_1"/>
    <property type="match status" value="1"/>
</dbReference>
<proteinExistence type="predicted"/>
<dbReference type="InterPro" id="IPR050832">
    <property type="entry name" value="Bact_Acetyltransf"/>
</dbReference>
<organism evidence="4 5">
    <name type="scientific">Rhizorhabdus wittichii</name>
    <dbReference type="NCBI Taxonomy" id="160791"/>
    <lineage>
        <taxon>Bacteria</taxon>
        <taxon>Pseudomonadati</taxon>
        <taxon>Pseudomonadota</taxon>
        <taxon>Alphaproteobacteria</taxon>
        <taxon>Sphingomonadales</taxon>
        <taxon>Sphingomonadaceae</taxon>
        <taxon>Rhizorhabdus</taxon>
    </lineage>
</organism>
<dbReference type="SUPFAM" id="SSF55729">
    <property type="entry name" value="Acyl-CoA N-acyltransferases (Nat)"/>
    <property type="match status" value="1"/>
</dbReference>
<keyword evidence="2" id="KW-0012">Acyltransferase</keyword>
<dbReference type="RefSeq" id="WP_208632656.1">
    <property type="nucleotide sequence ID" value="NZ_CP059319.1"/>
</dbReference>
<reference evidence="4" key="2">
    <citation type="submission" date="2021-04" db="EMBL/GenBank/DDBJ databases">
        <title>Isolation and genomic analysis of the ibuprofen-degrading bacterium Sphingomonas strain MPO218.</title>
        <authorList>
            <person name="Aulestia M."/>
            <person name="Flores A."/>
            <person name="Mangas E.L."/>
            <person name="Perez-Pulido A.J."/>
            <person name="Santero E."/>
            <person name="Camacho E.M."/>
        </authorList>
    </citation>
    <scope>NUCLEOTIDE SEQUENCE</scope>
    <source>
        <strain evidence="4">MPO218</strain>
    </source>
</reference>
<dbReference type="AlphaFoldDB" id="A0A975HEY9"/>
<reference evidence="4" key="1">
    <citation type="submission" date="2020-07" db="EMBL/GenBank/DDBJ databases">
        <authorList>
            <person name="Camacho E."/>
        </authorList>
    </citation>
    <scope>NUCLEOTIDE SEQUENCE</scope>
    <source>
        <strain evidence="4">MPO218</strain>
    </source>
</reference>
<protein>
    <submittedName>
        <fullName evidence="4">GNAT family N-acetyltransferase</fullName>
    </submittedName>
</protein>
<gene>
    <name evidence="4" type="ORF">HRJ34_23995</name>
</gene>
<name>A0A975HEY9_9SPHN</name>
<dbReference type="EMBL" id="CP059319">
    <property type="protein sequence ID" value="QTH21344.1"/>
    <property type="molecule type" value="Genomic_DNA"/>
</dbReference>
<evidence type="ECO:0000313" key="5">
    <source>
        <dbReference type="Proteomes" id="UP000664914"/>
    </source>
</evidence>
<evidence type="ECO:0000259" key="3">
    <source>
        <dbReference type="PROSITE" id="PS51186"/>
    </source>
</evidence>
<feature type="domain" description="N-acetyltransferase" evidence="3">
    <location>
        <begin position="4"/>
        <end position="168"/>
    </location>
</feature>
<keyword evidence="1" id="KW-0808">Transferase</keyword>
<sequence length="175" mass="18902">MTGLRLLPFVPEDFDALAGWFASPAEAVLWGGPQVAWPLTTAQFAAMLAEGDAVPPQRRCWSAWQGGAMVGHGQAVYDWAGGSARLARIAIAPARRGEGLGGPMLDALLRELFADPAIGRVDLNVYTHNRRAIALYRRFGFVPGALTPGVVRIDGQIWDGMVMAITREDYVAKLI</sequence>
<dbReference type="Proteomes" id="UP000664914">
    <property type="component" value="Chromosome"/>
</dbReference>
<evidence type="ECO:0000256" key="2">
    <source>
        <dbReference type="ARBA" id="ARBA00023315"/>
    </source>
</evidence>
<dbReference type="PROSITE" id="PS51186">
    <property type="entry name" value="GNAT"/>
    <property type="match status" value="1"/>
</dbReference>
<dbReference type="Gene3D" id="3.40.630.30">
    <property type="match status" value="1"/>
</dbReference>
<dbReference type="InterPro" id="IPR016181">
    <property type="entry name" value="Acyl_CoA_acyltransferase"/>
</dbReference>
<dbReference type="CDD" id="cd04301">
    <property type="entry name" value="NAT_SF"/>
    <property type="match status" value="1"/>
</dbReference>
<dbReference type="InterPro" id="IPR000182">
    <property type="entry name" value="GNAT_dom"/>
</dbReference>
<dbReference type="GO" id="GO:0016747">
    <property type="term" value="F:acyltransferase activity, transferring groups other than amino-acyl groups"/>
    <property type="evidence" value="ECO:0007669"/>
    <property type="project" value="InterPro"/>
</dbReference>
<evidence type="ECO:0000313" key="4">
    <source>
        <dbReference type="EMBL" id="QTH21344.1"/>
    </source>
</evidence>
<dbReference type="PANTHER" id="PTHR43877">
    <property type="entry name" value="AMINOALKYLPHOSPHONATE N-ACETYLTRANSFERASE-RELATED-RELATED"/>
    <property type="match status" value="1"/>
</dbReference>